<evidence type="ECO:0000256" key="4">
    <source>
        <dbReference type="ARBA" id="ARBA00023319"/>
    </source>
</evidence>
<dbReference type="CDD" id="cd00096">
    <property type="entry name" value="Ig"/>
    <property type="match status" value="1"/>
</dbReference>
<proteinExistence type="predicted"/>
<evidence type="ECO:0000256" key="2">
    <source>
        <dbReference type="ARBA" id="ARBA00023157"/>
    </source>
</evidence>
<keyword evidence="9" id="KW-1185">Reference proteome</keyword>
<evidence type="ECO:0000256" key="6">
    <source>
        <dbReference type="SAM" id="SignalP"/>
    </source>
</evidence>
<protein>
    <submittedName>
        <fullName evidence="8">CEAM5-like protein</fullName>
    </submittedName>
</protein>
<dbReference type="EMBL" id="CP111016">
    <property type="protein sequence ID" value="WAR04220.1"/>
    <property type="molecule type" value="Genomic_DNA"/>
</dbReference>
<dbReference type="SMART" id="SM00409">
    <property type="entry name" value="IG"/>
    <property type="match status" value="5"/>
</dbReference>
<dbReference type="InterPro" id="IPR013783">
    <property type="entry name" value="Ig-like_fold"/>
</dbReference>
<accession>A0ABY7E2J3</accession>
<dbReference type="Pfam" id="PF13927">
    <property type="entry name" value="Ig_3"/>
    <property type="match status" value="2"/>
</dbReference>
<gene>
    <name evidence="8" type="ORF">MAR_019589</name>
</gene>
<dbReference type="SUPFAM" id="SSF48726">
    <property type="entry name" value="Immunoglobulin"/>
    <property type="match status" value="5"/>
</dbReference>
<evidence type="ECO:0000256" key="1">
    <source>
        <dbReference type="ARBA" id="ARBA00022729"/>
    </source>
</evidence>
<dbReference type="Proteomes" id="UP001164746">
    <property type="component" value="Chromosome 5"/>
</dbReference>
<keyword evidence="5" id="KW-0812">Transmembrane</keyword>
<keyword evidence="5" id="KW-0472">Membrane</keyword>
<evidence type="ECO:0000259" key="7">
    <source>
        <dbReference type="PROSITE" id="PS50835"/>
    </source>
</evidence>
<organism evidence="8 9">
    <name type="scientific">Mya arenaria</name>
    <name type="common">Soft-shell clam</name>
    <dbReference type="NCBI Taxonomy" id="6604"/>
    <lineage>
        <taxon>Eukaryota</taxon>
        <taxon>Metazoa</taxon>
        <taxon>Spiralia</taxon>
        <taxon>Lophotrochozoa</taxon>
        <taxon>Mollusca</taxon>
        <taxon>Bivalvia</taxon>
        <taxon>Autobranchia</taxon>
        <taxon>Heteroconchia</taxon>
        <taxon>Euheterodonta</taxon>
        <taxon>Imparidentia</taxon>
        <taxon>Neoheterodontei</taxon>
        <taxon>Myida</taxon>
        <taxon>Myoidea</taxon>
        <taxon>Myidae</taxon>
        <taxon>Mya</taxon>
    </lineage>
</organism>
<feature type="domain" description="Ig-like" evidence="7">
    <location>
        <begin position="242"/>
        <end position="318"/>
    </location>
</feature>
<feature type="domain" description="Ig-like" evidence="7">
    <location>
        <begin position="81"/>
        <end position="162"/>
    </location>
</feature>
<evidence type="ECO:0000256" key="3">
    <source>
        <dbReference type="ARBA" id="ARBA00023180"/>
    </source>
</evidence>
<feature type="signal peptide" evidence="6">
    <location>
        <begin position="1"/>
        <end position="16"/>
    </location>
</feature>
<feature type="transmembrane region" description="Helical" evidence="5">
    <location>
        <begin position="641"/>
        <end position="665"/>
    </location>
</feature>
<dbReference type="InterPro" id="IPR003598">
    <property type="entry name" value="Ig_sub2"/>
</dbReference>
<keyword evidence="5" id="KW-1133">Transmembrane helix</keyword>
<evidence type="ECO:0000256" key="5">
    <source>
        <dbReference type="SAM" id="Phobius"/>
    </source>
</evidence>
<sequence length="750" mass="82307">MWLLDVLRFFLAVSYDGPDNVYLNPSTSSYTMIEEDTLRAITCSAMCSPACTYTWLKSGSTFSLEATLDLGEVDRVDADGPDNVSLSPSTTDYMVTEGDNLAAITCSATCNPACTYTWSRSGVTVSSTDTLVLSEIERRDGGSYICMARNPESNGPEKVLISPATGFYTLTEGDNLVIKCSATCSPPCTYTWSGSIDPWTIPWVTLSYKATLNIGQIKRLDAGSYICAARNSISSVPAHDGPDNVFINPSQTSYTMTEGHMVGAIKCFTTCNPSCEYTWSRSGRTVRSNDTLNLGEVERGEAGSYVCTARNTDSPDIVISQSTAFLNENSPLDLMCKATGLPAVYNYTGFLQRVNDIVVPNSHVGRPGLRDIISVNIPSLRLQDTGVYTCYVHNGIIGHNKQLIQTVSRKVEVQASPRFLLEGTNFSGETSGNITIAIPFVSIPELTSYSVLRHDGQEVSTNEKCSLHIRNESVHPLFYGQRVTLTGNVLEITIRDLSEKDFGIYKMQITNDINTTNFSINVKATSRPSQPTELNLTTLDNIATFDWNKGFNGGYEQTFVLQTSLNSDDSWKNETVINESDAKYIKGNGRFQVHLTNLVPGIHSARLLAFNFIGAADPVEFKEQFKINEVNKEKQTSIPEAMIGGTAGGGIGVIVLVIVVVIIFLRKRKTQKAVKNSISENWRIYLTVHNQKMTVENPMYVSGDDVDIPKVTTADIYATPHKKKSKQNEGAGDIYAVVDKKKKTKNKGVI</sequence>
<dbReference type="InterPro" id="IPR036179">
    <property type="entry name" value="Ig-like_dom_sf"/>
</dbReference>
<dbReference type="SMART" id="SM00408">
    <property type="entry name" value="IGc2"/>
    <property type="match status" value="4"/>
</dbReference>
<evidence type="ECO:0000313" key="8">
    <source>
        <dbReference type="EMBL" id="WAR04220.1"/>
    </source>
</evidence>
<dbReference type="InterPro" id="IPR003599">
    <property type="entry name" value="Ig_sub"/>
</dbReference>
<name>A0ABY7E2J3_MYAAR</name>
<keyword evidence="3" id="KW-0325">Glycoprotein</keyword>
<keyword evidence="4" id="KW-0393">Immunoglobulin domain</keyword>
<reference evidence="8" key="1">
    <citation type="submission" date="2022-11" db="EMBL/GenBank/DDBJ databases">
        <title>Centuries of genome instability and evolution in soft-shell clam transmissible cancer (bioRxiv).</title>
        <authorList>
            <person name="Hart S.F.M."/>
            <person name="Yonemitsu M.A."/>
            <person name="Giersch R.M."/>
            <person name="Beal B.F."/>
            <person name="Arriagada G."/>
            <person name="Davis B.W."/>
            <person name="Ostrander E.A."/>
            <person name="Goff S.P."/>
            <person name="Metzger M.J."/>
        </authorList>
    </citation>
    <scope>NUCLEOTIDE SEQUENCE</scope>
    <source>
        <strain evidence="8">MELC-2E11</strain>
        <tissue evidence="8">Siphon/mantle</tissue>
    </source>
</reference>
<dbReference type="PROSITE" id="PS50835">
    <property type="entry name" value="IG_LIKE"/>
    <property type="match status" value="3"/>
</dbReference>
<dbReference type="InterPro" id="IPR052598">
    <property type="entry name" value="IgSF_CEA-related"/>
</dbReference>
<keyword evidence="1 6" id="KW-0732">Signal</keyword>
<feature type="chain" id="PRO_5046958923" evidence="6">
    <location>
        <begin position="17"/>
        <end position="750"/>
    </location>
</feature>
<dbReference type="PANTHER" id="PTHR44337:SF13">
    <property type="entry name" value="IMMUNOGLOBULIN SUPERFAMILY MEMBER 23"/>
    <property type="match status" value="1"/>
</dbReference>
<evidence type="ECO:0000313" key="9">
    <source>
        <dbReference type="Proteomes" id="UP001164746"/>
    </source>
</evidence>
<feature type="domain" description="Ig-like" evidence="7">
    <location>
        <begin position="163"/>
        <end position="232"/>
    </location>
</feature>
<dbReference type="Gene3D" id="2.60.40.10">
    <property type="entry name" value="Immunoglobulins"/>
    <property type="match status" value="5"/>
</dbReference>
<dbReference type="InterPro" id="IPR007110">
    <property type="entry name" value="Ig-like_dom"/>
</dbReference>
<dbReference type="PANTHER" id="PTHR44337">
    <property type="entry name" value="CARCINOEMBRYONIC ANTIGEN-RELATED CELL ADHESION MOLECULE 8"/>
    <property type="match status" value="1"/>
</dbReference>
<keyword evidence="2" id="KW-1015">Disulfide bond</keyword>